<dbReference type="GO" id="GO:0006548">
    <property type="term" value="P:L-histidine catabolic process"/>
    <property type="evidence" value="ECO:0007669"/>
    <property type="project" value="TreeGrafter"/>
</dbReference>
<dbReference type="Gene3D" id="3.40.1770.10">
    <property type="entry name" value="Urocanase superfamily"/>
    <property type="match status" value="1"/>
</dbReference>
<dbReference type="InterPro" id="IPR023636">
    <property type="entry name" value="Urocanase_CS"/>
</dbReference>
<proteinExistence type="predicted"/>
<dbReference type="AlphaFoldDB" id="A0A0F8W6B0"/>
<comment type="caution">
    <text evidence="2">The sequence shown here is derived from an EMBL/GenBank/DDBJ whole genome shotgun (WGS) entry which is preliminary data.</text>
</comment>
<accession>A0A0F8W6B0</accession>
<evidence type="ECO:0000313" key="2">
    <source>
        <dbReference type="EMBL" id="KKK52237.1"/>
    </source>
</evidence>
<dbReference type="InterPro" id="IPR023637">
    <property type="entry name" value="Urocanase-like"/>
</dbReference>
<feature type="domain" description="Urocanase Rossmann-like" evidence="1">
    <location>
        <begin position="2"/>
        <end position="165"/>
    </location>
</feature>
<sequence>GKAIEIAGGVGVIAEVDPSRIRTRHEQGWVGRVSQNLDEVFGIAKSFIKKIHPVSIAYIGNVVDLLEYIVKKGINVDLLSDQTSCHAPYDGGYCPQGISFEERTRLLETDRVRFKTLVDRSLKRHFELIKALVGRGTYFFDYGNSFMKAVYDAGRVKTALKFNDMVRNRAVGPIMLGRDHHDTGGTDSPFRETSNIKDGSNVMADMATQCFAGNAARGMTMVSLHNGGGVGIGKAINGGFGLLLDGREETDEIIKTASMWDVMGGVARRAWARNENSIRTCGEYNIENRGTDHITIPFLADEDLVKKTVSGALKTGKTQ</sequence>
<protein>
    <recommendedName>
        <fullName evidence="1">Urocanase Rossmann-like domain-containing protein</fullName>
    </recommendedName>
</protein>
<gene>
    <name evidence="2" type="ORF">LCGC14_3106950</name>
</gene>
<evidence type="ECO:0000259" key="1">
    <source>
        <dbReference type="Pfam" id="PF01175"/>
    </source>
</evidence>
<dbReference type="InterPro" id="IPR036190">
    <property type="entry name" value="Urocanase_sf"/>
</dbReference>
<dbReference type="GO" id="GO:0016153">
    <property type="term" value="F:urocanate hydratase activity"/>
    <property type="evidence" value="ECO:0007669"/>
    <property type="project" value="InterPro"/>
</dbReference>
<dbReference type="EMBL" id="LAZR01067120">
    <property type="protein sequence ID" value="KKK52237.1"/>
    <property type="molecule type" value="Genomic_DNA"/>
</dbReference>
<organism evidence="2">
    <name type="scientific">marine sediment metagenome</name>
    <dbReference type="NCBI Taxonomy" id="412755"/>
    <lineage>
        <taxon>unclassified sequences</taxon>
        <taxon>metagenomes</taxon>
        <taxon>ecological metagenomes</taxon>
    </lineage>
</organism>
<dbReference type="PROSITE" id="PS01233">
    <property type="entry name" value="UROCANASE"/>
    <property type="match status" value="1"/>
</dbReference>
<dbReference type="Pfam" id="PF01175">
    <property type="entry name" value="Urocanase"/>
    <property type="match status" value="1"/>
</dbReference>
<dbReference type="InterPro" id="IPR035085">
    <property type="entry name" value="Urocanase_Rossmann-like"/>
</dbReference>
<feature type="non-terminal residue" evidence="2">
    <location>
        <position position="1"/>
    </location>
</feature>
<dbReference type="SUPFAM" id="SSF111326">
    <property type="entry name" value="Urocanase"/>
    <property type="match status" value="1"/>
</dbReference>
<reference evidence="2" key="1">
    <citation type="journal article" date="2015" name="Nature">
        <title>Complex archaea that bridge the gap between prokaryotes and eukaryotes.</title>
        <authorList>
            <person name="Spang A."/>
            <person name="Saw J.H."/>
            <person name="Jorgensen S.L."/>
            <person name="Zaremba-Niedzwiedzka K."/>
            <person name="Martijn J."/>
            <person name="Lind A.E."/>
            <person name="van Eijk R."/>
            <person name="Schleper C."/>
            <person name="Guy L."/>
            <person name="Ettema T.J."/>
        </authorList>
    </citation>
    <scope>NUCLEOTIDE SEQUENCE</scope>
</reference>
<name>A0A0F8W6B0_9ZZZZ</name>
<dbReference type="PANTHER" id="PTHR12216:SF3">
    <property type="entry name" value="UROCANATE HYDRATASE"/>
    <property type="match status" value="1"/>
</dbReference>
<dbReference type="PANTHER" id="PTHR12216">
    <property type="entry name" value="UROCANATE HYDRATASE"/>
    <property type="match status" value="1"/>
</dbReference>